<dbReference type="EMBL" id="SGPL01000012">
    <property type="protein sequence ID" value="THH20881.1"/>
    <property type="molecule type" value="Genomic_DNA"/>
</dbReference>
<organism evidence="1 2">
    <name type="scientific">Bondarzewia mesenterica</name>
    <dbReference type="NCBI Taxonomy" id="1095465"/>
    <lineage>
        <taxon>Eukaryota</taxon>
        <taxon>Fungi</taxon>
        <taxon>Dikarya</taxon>
        <taxon>Basidiomycota</taxon>
        <taxon>Agaricomycotina</taxon>
        <taxon>Agaricomycetes</taxon>
        <taxon>Russulales</taxon>
        <taxon>Bondarzewiaceae</taxon>
        <taxon>Bondarzewia</taxon>
    </lineage>
</organism>
<accession>A0A4S4M8S6</accession>
<dbReference type="PANTHER" id="PTHR28058">
    <property type="entry name" value="37S RIBOSOMAL PROTEIN MRP51, MITOCHONDRIAL"/>
    <property type="match status" value="1"/>
</dbReference>
<proteinExistence type="predicted"/>
<keyword evidence="2" id="KW-1185">Reference proteome</keyword>
<dbReference type="Pfam" id="PF11709">
    <property type="entry name" value="Mit_ribos_Mrp51"/>
    <property type="match status" value="1"/>
</dbReference>
<dbReference type="Proteomes" id="UP000310158">
    <property type="component" value="Unassembled WGS sequence"/>
</dbReference>
<dbReference type="PANTHER" id="PTHR28058:SF1">
    <property type="entry name" value="SMALL RIBOSOMAL SUBUNIT PROTEIN BS1M"/>
    <property type="match status" value="1"/>
</dbReference>
<sequence length="451" mass="50802">MPCGRGTFQTQLSSNCCQFQKPSTKLVVNSLLILFDMSVTTAAAAVLPPSSPFAAMLRRSKFASYDPRISQVYTTYGGYAHRGDWGVKRPLAIRKRDKYITLQSIDSREQQTEWKTGEPESRWMKRWAELGIEAHPRGGWEHQLGKSARKQWLVDPEFSLGTSDGSVLKSKQLENADEADDFSEFNRKAVPSIMAMKPKEFERYLDKLREQRPVFQKYLQKQVDSGSKKRIASNIVDQAQYESALLAREKFLWYSAKESYHSPSSRAIEQQPHHTAGLSYALASPLTNFFLAKPQVGRRVRLPSDDDEVRPSKETLDRVSVAGMLSKLTTPWAGKSETKSLRITAAKLLNAPRAVDGNRLGLDGVRLETLSGDVSQLDMVRPNPHKPGSRKYIGSLVDMPVTQRYSDVASMTKSHVFEAKNVEPQSQATLELLSQIMRPREPKKQGEPENP</sequence>
<comment type="caution">
    <text evidence="1">The sequence shown here is derived from an EMBL/GenBank/DDBJ whole genome shotgun (WGS) entry which is preliminary data.</text>
</comment>
<protein>
    <submittedName>
        <fullName evidence="1">Uncharacterized protein</fullName>
    </submittedName>
</protein>
<dbReference type="OrthoDB" id="2735536at2759"/>
<dbReference type="AlphaFoldDB" id="A0A4S4M8S6"/>
<evidence type="ECO:0000313" key="2">
    <source>
        <dbReference type="Proteomes" id="UP000310158"/>
    </source>
</evidence>
<dbReference type="InterPro" id="IPR016712">
    <property type="entry name" value="Rbsml_bS1m-like"/>
</dbReference>
<name>A0A4S4M8S6_9AGAM</name>
<evidence type="ECO:0000313" key="1">
    <source>
        <dbReference type="EMBL" id="THH20881.1"/>
    </source>
</evidence>
<gene>
    <name evidence="1" type="ORF">EW146_g552</name>
</gene>
<reference evidence="1 2" key="1">
    <citation type="submission" date="2019-02" db="EMBL/GenBank/DDBJ databases">
        <title>Genome sequencing of the rare red list fungi Bondarzewia mesenterica.</title>
        <authorList>
            <person name="Buettner E."/>
            <person name="Kellner H."/>
        </authorList>
    </citation>
    <scope>NUCLEOTIDE SEQUENCE [LARGE SCALE GENOMIC DNA]</scope>
    <source>
        <strain evidence="1 2">DSM 108281</strain>
    </source>
</reference>